<dbReference type="Proteomes" id="UP001283361">
    <property type="component" value="Unassembled WGS sequence"/>
</dbReference>
<reference evidence="1" key="1">
    <citation type="journal article" date="2023" name="G3 (Bethesda)">
        <title>A reference genome for the long-term kleptoplast-retaining sea slug Elysia crispata morphotype clarki.</title>
        <authorList>
            <person name="Eastman K.E."/>
            <person name="Pendleton A.L."/>
            <person name="Shaikh M.A."/>
            <person name="Suttiyut T."/>
            <person name="Ogas R."/>
            <person name="Tomko P."/>
            <person name="Gavelis G."/>
            <person name="Widhalm J.R."/>
            <person name="Wisecaver J.H."/>
        </authorList>
    </citation>
    <scope>NUCLEOTIDE SEQUENCE</scope>
    <source>
        <strain evidence="1">ECLA1</strain>
    </source>
</reference>
<sequence length="67" mass="7275">MLTRSSKVTRTDGFTSDTMSSQALWAVSPFIRALALRGSNHPVIIAGRRHYLNGGVTSHNTDCFLPG</sequence>
<dbReference type="EMBL" id="JAWDGP010001059">
    <property type="protein sequence ID" value="KAK3795424.1"/>
    <property type="molecule type" value="Genomic_DNA"/>
</dbReference>
<comment type="caution">
    <text evidence="1">The sequence shown here is derived from an EMBL/GenBank/DDBJ whole genome shotgun (WGS) entry which is preliminary data.</text>
</comment>
<evidence type="ECO:0000313" key="1">
    <source>
        <dbReference type="EMBL" id="KAK3795424.1"/>
    </source>
</evidence>
<organism evidence="1 2">
    <name type="scientific">Elysia crispata</name>
    <name type="common">lettuce slug</name>
    <dbReference type="NCBI Taxonomy" id="231223"/>
    <lineage>
        <taxon>Eukaryota</taxon>
        <taxon>Metazoa</taxon>
        <taxon>Spiralia</taxon>
        <taxon>Lophotrochozoa</taxon>
        <taxon>Mollusca</taxon>
        <taxon>Gastropoda</taxon>
        <taxon>Heterobranchia</taxon>
        <taxon>Euthyneura</taxon>
        <taxon>Panpulmonata</taxon>
        <taxon>Sacoglossa</taxon>
        <taxon>Placobranchoidea</taxon>
        <taxon>Plakobranchidae</taxon>
        <taxon>Elysia</taxon>
    </lineage>
</organism>
<keyword evidence="2" id="KW-1185">Reference proteome</keyword>
<evidence type="ECO:0000313" key="2">
    <source>
        <dbReference type="Proteomes" id="UP001283361"/>
    </source>
</evidence>
<proteinExistence type="predicted"/>
<gene>
    <name evidence="1" type="ORF">RRG08_059109</name>
</gene>
<accession>A0AAE1AXD4</accession>
<dbReference type="AlphaFoldDB" id="A0AAE1AXD4"/>
<protein>
    <submittedName>
        <fullName evidence="1">Uncharacterized protein</fullName>
    </submittedName>
</protein>
<name>A0AAE1AXD4_9GAST</name>